<sequence>MHRRKRNYYKLFTIILFLSFLIMNCYLLINKEMSQQQKQHVFSHRGASGEEVEHSFKAYDLALLYGSKFIEQDLVTSEEDTLFVSHDLSAKRITGINKLFSKMTDHEIEQLKTKDNQKILKLQDVFDKYKNTTTYVIELKENTKQIQLFENIIKKNKLEDYVIVQASDPKVLVALENSFPSMEKLLLVKNQKQLESGLNYNEVDIISVDKKLLNQKNVNLVHQKKKNFNTWTLNTTDEIKYAISLDVDTYFTNYTAKALSLEKENREEDFLDLF</sequence>
<keyword evidence="3" id="KW-0378">Hydrolase</keyword>
<dbReference type="SUPFAM" id="SSF51695">
    <property type="entry name" value="PLC-like phosphodiesterases"/>
    <property type="match status" value="1"/>
</dbReference>
<dbReference type="RefSeq" id="WP_126795093.1">
    <property type="nucleotide sequence ID" value="NZ_CP060720.1"/>
</dbReference>
<dbReference type="OrthoDB" id="384721at2"/>
<keyword evidence="1" id="KW-0472">Membrane</keyword>
<dbReference type="PROSITE" id="PS51704">
    <property type="entry name" value="GP_PDE"/>
    <property type="match status" value="1"/>
</dbReference>
<accession>A0A430AXK3</accession>
<dbReference type="GO" id="GO:0006629">
    <property type="term" value="P:lipid metabolic process"/>
    <property type="evidence" value="ECO:0007669"/>
    <property type="project" value="InterPro"/>
</dbReference>
<evidence type="ECO:0000256" key="1">
    <source>
        <dbReference type="SAM" id="Phobius"/>
    </source>
</evidence>
<reference evidence="3 4" key="1">
    <citation type="submission" date="2017-05" db="EMBL/GenBank/DDBJ databases">
        <title>Vagococcus spp. assemblies.</title>
        <authorList>
            <person name="Gulvik C.A."/>
        </authorList>
    </citation>
    <scope>NUCLEOTIDE SEQUENCE [LARGE SCALE GENOMIC DNA]</scope>
    <source>
        <strain evidence="3 4">SS1714</strain>
    </source>
</reference>
<proteinExistence type="predicted"/>
<dbReference type="AlphaFoldDB" id="A0A430AXK3"/>
<dbReference type="InterPro" id="IPR030395">
    <property type="entry name" value="GP_PDE_dom"/>
</dbReference>
<protein>
    <submittedName>
        <fullName evidence="3">Hydrolase</fullName>
    </submittedName>
</protein>
<dbReference type="CDD" id="cd08556">
    <property type="entry name" value="GDPD"/>
    <property type="match status" value="1"/>
</dbReference>
<dbReference type="Pfam" id="PF03009">
    <property type="entry name" value="GDPD"/>
    <property type="match status" value="1"/>
</dbReference>
<dbReference type="InterPro" id="IPR017946">
    <property type="entry name" value="PLC-like_Pdiesterase_TIM-brl"/>
</dbReference>
<keyword evidence="4" id="KW-1185">Reference proteome</keyword>
<dbReference type="GO" id="GO:0008081">
    <property type="term" value="F:phosphoric diester hydrolase activity"/>
    <property type="evidence" value="ECO:0007669"/>
    <property type="project" value="InterPro"/>
</dbReference>
<dbReference type="Proteomes" id="UP000288028">
    <property type="component" value="Unassembled WGS sequence"/>
</dbReference>
<dbReference type="GeneID" id="95580086"/>
<gene>
    <name evidence="3" type="ORF">CBF28_10690</name>
</gene>
<dbReference type="PANTHER" id="PTHR46211:SF14">
    <property type="entry name" value="GLYCEROPHOSPHODIESTER PHOSPHODIESTERASE"/>
    <property type="match status" value="1"/>
</dbReference>
<keyword evidence="1" id="KW-1133">Transmembrane helix</keyword>
<organism evidence="3 4">
    <name type="scientific">Vagococcus carniphilus</name>
    <dbReference type="NCBI Taxonomy" id="218144"/>
    <lineage>
        <taxon>Bacteria</taxon>
        <taxon>Bacillati</taxon>
        <taxon>Bacillota</taxon>
        <taxon>Bacilli</taxon>
        <taxon>Lactobacillales</taxon>
        <taxon>Enterococcaceae</taxon>
        <taxon>Vagococcus</taxon>
    </lineage>
</organism>
<dbReference type="EMBL" id="NGKB01000010">
    <property type="protein sequence ID" value="RSU12783.1"/>
    <property type="molecule type" value="Genomic_DNA"/>
</dbReference>
<feature type="domain" description="GP-PDE" evidence="2">
    <location>
        <begin position="39"/>
        <end position="262"/>
    </location>
</feature>
<dbReference type="Gene3D" id="3.20.20.190">
    <property type="entry name" value="Phosphatidylinositol (PI) phosphodiesterase"/>
    <property type="match status" value="1"/>
</dbReference>
<evidence type="ECO:0000259" key="2">
    <source>
        <dbReference type="PROSITE" id="PS51704"/>
    </source>
</evidence>
<dbReference type="PANTHER" id="PTHR46211">
    <property type="entry name" value="GLYCEROPHOSPHORYL DIESTER PHOSPHODIESTERASE"/>
    <property type="match status" value="1"/>
</dbReference>
<evidence type="ECO:0000313" key="3">
    <source>
        <dbReference type="EMBL" id="RSU12783.1"/>
    </source>
</evidence>
<name>A0A430AXK3_9ENTE</name>
<feature type="transmembrane region" description="Helical" evidence="1">
    <location>
        <begin position="7"/>
        <end position="29"/>
    </location>
</feature>
<evidence type="ECO:0000313" key="4">
    <source>
        <dbReference type="Proteomes" id="UP000288028"/>
    </source>
</evidence>
<keyword evidence="1" id="KW-0812">Transmembrane</keyword>
<comment type="caution">
    <text evidence="3">The sequence shown here is derived from an EMBL/GenBank/DDBJ whole genome shotgun (WGS) entry which is preliminary data.</text>
</comment>